<dbReference type="PANTHER" id="PTHR48100:SF15">
    <property type="entry name" value="SEDOHEPTULOSE 1,7-BISPHOSPHATASE"/>
    <property type="match status" value="1"/>
</dbReference>
<dbReference type="EMBL" id="BMXG01000008">
    <property type="protein sequence ID" value="GHC00217.1"/>
    <property type="molecule type" value="Genomic_DNA"/>
</dbReference>
<dbReference type="Gene3D" id="3.40.50.1240">
    <property type="entry name" value="Phosphoglycerate mutase-like"/>
    <property type="match status" value="1"/>
</dbReference>
<gene>
    <name evidence="1" type="ORF">GCM10007047_15610</name>
</gene>
<dbReference type="Pfam" id="PF00300">
    <property type="entry name" value="His_Phos_1"/>
    <property type="match status" value="1"/>
</dbReference>
<comment type="caution">
    <text evidence="1">The sequence shown here is derived from an EMBL/GenBank/DDBJ whole genome shotgun (WGS) entry which is preliminary data.</text>
</comment>
<reference evidence="1" key="1">
    <citation type="journal article" date="2014" name="Int. J. Syst. Evol. Microbiol.">
        <title>Complete genome sequence of Corynebacterium casei LMG S-19264T (=DSM 44701T), isolated from a smear-ripened cheese.</title>
        <authorList>
            <consortium name="US DOE Joint Genome Institute (JGI-PGF)"/>
            <person name="Walter F."/>
            <person name="Albersmeier A."/>
            <person name="Kalinowski J."/>
            <person name="Ruckert C."/>
        </authorList>
    </citation>
    <scope>NUCLEOTIDE SEQUENCE</scope>
    <source>
        <strain evidence="1">KCTC 12870</strain>
    </source>
</reference>
<evidence type="ECO:0000313" key="2">
    <source>
        <dbReference type="Proteomes" id="UP000642829"/>
    </source>
</evidence>
<proteinExistence type="predicted"/>
<sequence>MPLTDGGRTEAEHVRQRLADRTVGSGSCPMPEHVFSSPLKRAHETCEIATGSERITLLDDLMEWDYGDYEGLTTKEIQASRPDWNIFNDGSPGGESIVDVEARADRVITRLRALSAPEAFVFSHGHFLRVVMARWLGQPVHSGSFFVLSTAAVVVLGYEHNLNEPCIRF</sequence>
<evidence type="ECO:0000313" key="1">
    <source>
        <dbReference type="EMBL" id="GHC00217.1"/>
    </source>
</evidence>
<organism evidence="1 2">
    <name type="scientific">Cerasicoccus arenae</name>
    <dbReference type="NCBI Taxonomy" id="424488"/>
    <lineage>
        <taxon>Bacteria</taxon>
        <taxon>Pseudomonadati</taxon>
        <taxon>Verrucomicrobiota</taxon>
        <taxon>Opitutia</taxon>
        <taxon>Puniceicoccales</taxon>
        <taxon>Cerasicoccaceae</taxon>
        <taxon>Cerasicoccus</taxon>
    </lineage>
</organism>
<dbReference type="InterPro" id="IPR050275">
    <property type="entry name" value="PGM_Phosphatase"/>
</dbReference>
<dbReference type="SUPFAM" id="SSF53254">
    <property type="entry name" value="Phosphoglycerate mutase-like"/>
    <property type="match status" value="1"/>
</dbReference>
<dbReference type="PANTHER" id="PTHR48100">
    <property type="entry name" value="BROAD-SPECIFICITY PHOSPHATASE YOR283W-RELATED"/>
    <property type="match status" value="1"/>
</dbReference>
<accession>A0A8J3DBS5</accession>
<protein>
    <submittedName>
        <fullName evidence="1">Phosphoglycerate mutase</fullName>
    </submittedName>
</protein>
<dbReference type="GO" id="GO:0101006">
    <property type="term" value="F:protein histidine phosphatase activity"/>
    <property type="evidence" value="ECO:0007669"/>
    <property type="project" value="TreeGrafter"/>
</dbReference>
<dbReference type="AlphaFoldDB" id="A0A8J3DBS5"/>
<dbReference type="Proteomes" id="UP000642829">
    <property type="component" value="Unassembled WGS sequence"/>
</dbReference>
<dbReference type="GO" id="GO:0070297">
    <property type="term" value="P:regulation of phosphorelay signal transduction system"/>
    <property type="evidence" value="ECO:0007669"/>
    <property type="project" value="TreeGrafter"/>
</dbReference>
<dbReference type="CDD" id="cd07067">
    <property type="entry name" value="HP_PGM_like"/>
    <property type="match status" value="1"/>
</dbReference>
<dbReference type="InterPro" id="IPR013078">
    <property type="entry name" value="His_Pase_superF_clade-1"/>
</dbReference>
<name>A0A8J3DBS5_9BACT</name>
<reference evidence="1" key="2">
    <citation type="submission" date="2020-09" db="EMBL/GenBank/DDBJ databases">
        <authorList>
            <person name="Sun Q."/>
            <person name="Kim S."/>
        </authorList>
    </citation>
    <scope>NUCLEOTIDE SEQUENCE</scope>
    <source>
        <strain evidence="1">KCTC 12870</strain>
    </source>
</reference>
<dbReference type="InterPro" id="IPR029033">
    <property type="entry name" value="His_PPase_superfam"/>
</dbReference>
<keyword evidence="2" id="KW-1185">Reference proteome</keyword>